<keyword evidence="4" id="KW-0732">Signal</keyword>
<dbReference type="PANTHER" id="PTHR30290">
    <property type="entry name" value="PERIPLASMIC BINDING COMPONENT OF ABC TRANSPORTER"/>
    <property type="match status" value="1"/>
</dbReference>
<organism evidence="6 7">
    <name type="scientific">Lentilactobacillus parafarraginis F0439</name>
    <dbReference type="NCBI Taxonomy" id="797515"/>
    <lineage>
        <taxon>Bacteria</taxon>
        <taxon>Bacillati</taxon>
        <taxon>Bacillota</taxon>
        <taxon>Bacilli</taxon>
        <taxon>Lactobacillales</taxon>
        <taxon>Lactobacillaceae</taxon>
        <taxon>Lentilactobacillus</taxon>
    </lineage>
</organism>
<dbReference type="PATRIC" id="fig|797515.3.peg.668"/>
<feature type="domain" description="Solute-binding protein family 5" evidence="5">
    <location>
        <begin position="73"/>
        <end position="169"/>
    </location>
</feature>
<sequence length="211" mass="23453">MKKQSLAVVTLALGLLVLSGCGKKQTSNQDKVFKTTAQANVITVDPNRATDVGSYLAINQVLEGLYKQNNQGKIVPSVATKIVKPTNHGKTYTFTLRKTAKWNDGKRVTAYDFVNSARRQVEPKTKSQRAGHLSDLVNYTKMNTGKLTPKRLGIKALGNDKLQMSEPRRPLLQLCHCHANLSDRNVRACQMGESIRAGFIACRFRRRLPNS</sequence>
<comment type="similarity">
    <text evidence="2">Belongs to the bacterial solute-binding protein 5 family.</text>
</comment>
<dbReference type="Gene3D" id="3.90.76.10">
    <property type="entry name" value="Dipeptide-binding Protein, Domain 1"/>
    <property type="match status" value="1"/>
</dbReference>
<evidence type="ECO:0000256" key="4">
    <source>
        <dbReference type="ARBA" id="ARBA00022729"/>
    </source>
</evidence>
<dbReference type="GO" id="GO:0030313">
    <property type="term" value="C:cell envelope"/>
    <property type="evidence" value="ECO:0007669"/>
    <property type="project" value="UniProtKB-SubCell"/>
</dbReference>
<protein>
    <recommendedName>
        <fullName evidence="5">Solute-binding protein family 5 domain-containing protein</fullName>
    </recommendedName>
</protein>
<evidence type="ECO:0000256" key="3">
    <source>
        <dbReference type="ARBA" id="ARBA00022448"/>
    </source>
</evidence>
<dbReference type="AlphaFoldDB" id="G9ZLX3"/>
<dbReference type="SUPFAM" id="SSF53850">
    <property type="entry name" value="Periplasmic binding protein-like II"/>
    <property type="match status" value="1"/>
</dbReference>
<evidence type="ECO:0000313" key="6">
    <source>
        <dbReference type="EMBL" id="EHM00206.1"/>
    </source>
</evidence>
<reference evidence="6 7" key="1">
    <citation type="submission" date="2011-09" db="EMBL/GenBank/DDBJ databases">
        <authorList>
            <person name="Weinstock G."/>
            <person name="Sodergren E."/>
            <person name="Clifton S."/>
            <person name="Fulton L."/>
            <person name="Fulton B."/>
            <person name="Courtney L."/>
            <person name="Fronick C."/>
            <person name="Harrison M."/>
            <person name="Strong C."/>
            <person name="Farmer C."/>
            <person name="Delahaunty K."/>
            <person name="Markovic C."/>
            <person name="Hall O."/>
            <person name="Minx P."/>
            <person name="Tomlinson C."/>
            <person name="Mitreva M."/>
            <person name="Hou S."/>
            <person name="Chen J."/>
            <person name="Wollam A."/>
            <person name="Pepin K.H."/>
            <person name="Johnson M."/>
            <person name="Bhonagiri V."/>
            <person name="Zhang X."/>
            <person name="Suruliraj S."/>
            <person name="Warren W."/>
            <person name="Chinwalla A."/>
            <person name="Mardis E.R."/>
            <person name="Wilson R.K."/>
        </authorList>
    </citation>
    <scope>NUCLEOTIDE SEQUENCE [LARGE SCALE GENOMIC DNA]</scope>
    <source>
        <strain evidence="6 7">F0439</strain>
    </source>
</reference>
<evidence type="ECO:0000256" key="2">
    <source>
        <dbReference type="ARBA" id="ARBA00005695"/>
    </source>
</evidence>
<dbReference type="Proteomes" id="UP000004625">
    <property type="component" value="Unassembled WGS sequence"/>
</dbReference>
<comment type="caution">
    <text evidence="6">The sequence shown here is derived from an EMBL/GenBank/DDBJ whole genome shotgun (WGS) entry which is preliminary data.</text>
</comment>
<dbReference type="STRING" id="797515.HMPREF9103_00721"/>
<evidence type="ECO:0000313" key="7">
    <source>
        <dbReference type="Proteomes" id="UP000004625"/>
    </source>
</evidence>
<keyword evidence="3" id="KW-0813">Transport</keyword>
<evidence type="ECO:0000256" key="1">
    <source>
        <dbReference type="ARBA" id="ARBA00004196"/>
    </source>
</evidence>
<dbReference type="Pfam" id="PF00496">
    <property type="entry name" value="SBP_bac_5"/>
    <property type="match status" value="1"/>
</dbReference>
<evidence type="ECO:0000259" key="5">
    <source>
        <dbReference type="Pfam" id="PF00496"/>
    </source>
</evidence>
<dbReference type="HOGENOM" id="CLU_1303604_0_0_9"/>
<gene>
    <name evidence="6" type="ORF">HMPREF9103_00721</name>
</gene>
<dbReference type="eggNOG" id="COG4166">
    <property type="taxonomic scope" value="Bacteria"/>
</dbReference>
<dbReference type="GO" id="GO:0015833">
    <property type="term" value="P:peptide transport"/>
    <property type="evidence" value="ECO:0007669"/>
    <property type="project" value="TreeGrafter"/>
</dbReference>
<dbReference type="PANTHER" id="PTHR30290:SF10">
    <property type="entry name" value="PERIPLASMIC OLIGOPEPTIDE-BINDING PROTEIN-RELATED"/>
    <property type="match status" value="1"/>
</dbReference>
<dbReference type="InterPro" id="IPR039424">
    <property type="entry name" value="SBP_5"/>
</dbReference>
<name>G9ZLX3_9LACO</name>
<dbReference type="GO" id="GO:1904680">
    <property type="term" value="F:peptide transmembrane transporter activity"/>
    <property type="evidence" value="ECO:0007669"/>
    <property type="project" value="TreeGrafter"/>
</dbReference>
<dbReference type="PROSITE" id="PS51257">
    <property type="entry name" value="PROKAR_LIPOPROTEIN"/>
    <property type="match status" value="1"/>
</dbReference>
<keyword evidence="7" id="KW-1185">Reference proteome</keyword>
<dbReference type="InterPro" id="IPR000914">
    <property type="entry name" value="SBP_5_dom"/>
</dbReference>
<accession>G9ZLX3</accession>
<proteinExistence type="inferred from homology"/>
<dbReference type="Gene3D" id="3.40.190.10">
    <property type="entry name" value="Periplasmic binding protein-like II"/>
    <property type="match status" value="1"/>
</dbReference>
<dbReference type="RefSeq" id="WP_008211326.1">
    <property type="nucleotide sequence ID" value="NZ_JH414927.1"/>
</dbReference>
<comment type="subcellular location">
    <subcellularLocation>
        <location evidence="1">Cell envelope</location>
    </subcellularLocation>
</comment>
<dbReference type="EMBL" id="AGEY01000029">
    <property type="protein sequence ID" value="EHM00206.1"/>
    <property type="molecule type" value="Genomic_DNA"/>
</dbReference>